<dbReference type="AlphaFoldDB" id="A0A1I6ZTG9"/>
<dbReference type="InterPro" id="IPR038530">
    <property type="entry name" value="NiFe-hyd_HybE_sf"/>
</dbReference>
<evidence type="ECO:0000313" key="3">
    <source>
        <dbReference type="Proteomes" id="UP000199594"/>
    </source>
</evidence>
<dbReference type="InterPro" id="IPR023994">
    <property type="entry name" value="NiFe-hyd_HybE"/>
</dbReference>
<dbReference type="Pfam" id="PF11939">
    <property type="entry name" value="NiFe-hyd_HybE"/>
    <property type="match status" value="1"/>
</dbReference>
<evidence type="ECO:0000313" key="2">
    <source>
        <dbReference type="EMBL" id="SFT65895.1"/>
    </source>
</evidence>
<dbReference type="EMBL" id="FPAQ01000013">
    <property type="protein sequence ID" value="SFT65895.1"/>
    <property type="molecule type" value="Genomic_DNA"/>
</dbReference>
<organism evidence="2 3">
    <name type="scientific">Halomonas saccharevitans</name>
    <dbReference type="NCBI Taxonomy" id="416872"/>
    <lineage>
        <taxon>Bacteria</taxon>
        <taxon>Pseudomonadati</taxon>
        <taxon>Pseudomonadota</taxon>
        <taxon>Gammaproteobacteria</taxon>
        <taxon>Oceanospirillales</taxon>
        <taxon>Halomonadaceae</taxon>
        <taxon>Halomonas</taxon>
    </lineage>
</organism>
<evidence type="ECO:0000256" key="1">
    <source>
        <dbReference type="ARBA" id="ARBA00006532"/>
    </source>
</evidence>
<dbReference type="Gene3D" id="3.30.1460.40">
    <property type="entry name" value="[NiFe]-hydrogenase assembly chaperone, HybE"/>
    <property type="match status" value="1"/>
</dbReference>
<gene>
    <name evidence="2" type="ORF">SAMN04487956_11333</name>
</gene>
<dbReference type="OrthoDB" id="6163010at2"/>
<proteinExistence type="inferred from homology"/>
<evidence type="ECO:0008006" key="4">
    <source>
        <dbReference type="Google" id="ProtNLM"/>
    </source>
</evidence>
<dbReference type="RefSeq" id="WP_089848794.1">
    <property type="nucleotide sequence ID" value="NZ_FPAQ01000013.1"/>
</dbReference>
<reference evidence="2 3" key="1">
    <citation type="submission" date="2016-10" db="EMBL/GenBank/DDBJ databases">
        <authorList>
            <person name="de Groot N.N."/>
        </authorList>
    </citation>
    <scope>NUCLEOTIDE SEQUENCE [LARGE SCALE GENOMIC DNA]</scope>
    <source>
        <strain evidence="2 3">CGMCC 1.6493</strain>
    </source>
</reference>
<name>A0A1I6ZTG9_9GAMM</name>
<dbReference type="Proteomes" id="UP000199594">
    <property type="component" value="Unassembled WGS sequence"/>
</dbReference>
<protein>
    <recommendedName>
        <fullName evidence="4">[NiFe] hydrogenase assembly chaperone, HybE family</fullName>
    </recommendedName>
</protein>
<comment type="similarity">
    <text evidence="1">Belongs to the HupJ family.</text>
</comment>
<sequence length="164" mass="17876">MQALSADQYARLGRLAEAWTRRYLKDAKGEAHFNPRLGVDALCFQPHLLPDGRRGLLGALVTPVSLSLALVVDDEAAPPLAEPRLTLALPSGRYPFAWEPLSDSSADSHDERRVDGDAEGKGALEGCWRCELLEDISDLDSRQAASRLAQQLMERVMTPAAPDA</sequence>
<accession>A0A1I6ZTG9</accession>